<proteinExistence type="predicted"/>
<dbReference type="Pfam" id="PF13460">
    <property type="entry name" value="NAD_binding_10"/>
    <property type="match status" value="1"/>
</dbReference>
<dbReference type="Gene3D" id="3.40.50.720">
    <property type="entry name" value="NAD(P)-binding Rossmann-like Domain"/>
    <property type="match status" value="1"/>
</dbReference>
<dbReference type="InterPro" id="IPR052718">
    <property type="entry name" value="NmrA-type_oxidoreductase"/>
</dbReference>
<comment type="caution">
    <text evidence="2">The sequence shown here is derived from an EMBL/GenBank/DDBJ whole genome shotgun (WGS) entry which is preliminary data.</text>
</comment>
<dbReference type="Proteomes" id="UP001305779">
    <property type="component" value="Unassembled WGS sequence"/>
</dbReference>
<protein>
    <recommendedName>
        <fullName evidence="1">NAD(P)-binding domain-containing protein</fullName>
    </recommendedName>
</protein>
<evidence type="ECO:0000313" key="2">
    <source>
        <dbReference type="EMBL" id="KAK4501579.1"/>
    </source>
</evidence>
<sequence>MTSQTPFLLTGVTGGLGAKILEDMLKVHKIDPSKIIATSRSESNRSKFESRGLQFRVADYKDPSTLSSAFKNVKELLFMSSSERNSEIRNQEHLNVIEAAKANNVGRVWYVSLAFGGWGDSSKIGFQQAHYETERLLVESGLEFVNLRAGIYSDAFPLFLNWYPESEKVAFPKVQPPVEKGQIAFTTRDELGEGMATLLVKGFEAFPSIQPKTEKNLVLLTSQSTDSMVDLVAAIDAARPNKPKLPVEYLEPQDWISSSADGDIGGKGVPWFQARLVFVEGVCNGDAEVMDPALEVLLGRKPETGVQAVERFVREAGGEYRWHQNHISGDWSGLKAGK</sequence>
<dbReference type="EMBL" id="JAXOVC010000005">
    <property type="protein sequence ID" value="KAK4501579.1"/>
    <property type="molecule type" value="Genomic_DNA"/>
</dbReference>
<organism evidence="2 3">
    <name type="scientific">Zasmidium cellare</name>
    <name type="common">Wine cellar mold</name>
    <name type="synonym">Racodium cellare</name>
    <dbReference type="NCBI Taxonomy" id="395010"/>
    <lineage>
        <taxon>Eukaryota</taxon>
        <taxon>Fungi</taxon>
        <taxon>Dikarya</taxon>
        <taxon>Ascomycota</taxon>
        <taxon>Pezizomycotina</taxon>
        <taxon>Dothideomycetes</taxon>
        <taxon>Dothideomycetidae</taxon>
        <taxon>Mycosphaerellales</taxon>
        <taxon>Mycosphaerellaceae</taxon>
        <taxon>Zasmidium</taxon>
    </lineage>
</organism>
<dbReference type="InterPro" id="IPR016040">
    <property type="entry name" value="NAD(P)-bd_dom"/>
</dbReference>
<reference evidence="2 3" key="1">
    <citation type="journal article" date="2023" name="G3 (Bethesda)">
        <title>A chromosome-level genome assembly of Zasmidium syzygii isolated from banana leaves.</title>
        <authorList>
            <person name="van Westerhoven A.C."/>
            <person name="Mehrabi R."/>
            <person name="Talebi R."/>
            <person name="Steentjes M.B.F."/>
            <person name="Corcolon B."/>
            <person name="Chong P.A."/>
            <person name="Kema G.H.J."/>
            <person name="Seidl M.F."/>
        </authorList>
    </citation>
    <scope>NUCLEOTIDE SEQUENCE [LARGE SCALE GENOMIC DNA]</scope>
    <source>
        <strain evidence="2 3">P124</strain>
    </source>
</reference>
<name>A0ABR0EJ77_ZASCE</name>
<accession>A0ABR0EJ77</accession>
<evidence type="ECO:0000259" key="1">
    <source>
        <dbReference type="Pfam" id="PF13460"/>
    </source>
</evidence>
<dbReference type="SUPFAM" id="SSF51735">
    <property type="entry name" value="NAD(P)-binding Rossmann-fold domains"/>
    <property type="match status" value="1"/>
</dbReference>
<keyword evidence="3" id="KW-1185">Reference proteome</keyword>
<dbReference type="InterPro" id="IPR036291">
    <property type="entry name" value="NAD(P)-bd_dom_sf"/>
</dbReference>
<dbReference type="PANTHER" id="PTHR47129:SF1">
    <property type="entry name" value="NMRA-LIKE DOMAIN-CONTAINING PROTEIN"/>
    <property type="match status" value="1"/>
</dbReference>
<dbReference type="PANTHER" id="PTHR47129">
    <property type="entry name" value="QUINONE OXIDOREDUCTASE 2"/>
    <property type="match status" value="1"/>
</dbReference>
<evidence type="ECO:0000313" key="3">
    <source>
        <dbReference type="Proteomes" id="UP001305779"/>
    </source>
</evidence>
<feature type="domain" description="NAD(P)-binding" evidence="1">
    <location>
        <begin position="11"/>
        <end position="154"/>
    </location>
</feature>
<gene>
    <name evidence="2" type="ORF">PRZ48_007388</name>
</gene>
<dbReference type="Gene3D" id="3.90.25.10">
    <property type="entry name" value="UDP-galactose 4-epimerase, domain 1"/>
    <property type="match status" value="1"/>
</dbReference>